<feature type="compositionally biased region" description="Basic and acidic residues" evidence="5">
    <location>
        <begin position="452"/>
        <end position="461"/>
    </location>
</feature>
<keyword evidence="2 4" id="KW-0863">Zinc-finger</keyword>
<dbReference type="InterPro" id="IPR058746">
    <property type="entry name" value="Znf_RING-type_Topors"/>
</dbReference>
<evidence type="ECO:0000256" key="4">
    <source>
        <dbReference type="PROSITE-ProRule" id="PRU00175"/>
    </source>
</evidence>
<feature type="compositionally biased region" description="Low complexity" evidence="5">
    <location>
        <begin position="416"/>
        <end position="429"/>
    </location>
</feature>
<dbReference type="InterPro" id="IPR001841">
    <property type="entry name" value="Znf_RING"/>
</dbReference>
<dbReference type="PANTHER" id="PTHR47361:SF4">
    <property type="entry name" value="RING_U-BOX SUPERFAMILY PROTEIN"/>
    <property type="match status" value="1"/>
</dbReference>
<sequence length="494" mass="53033">MAAVRQAEVHAGFPPLPHATRGKVFEEVDGEGQFSWKATKTEDGCAIVAGKGKREGIDARGAGPKIGLGFIDKLDVKLEIGRLPLAPIGLSSIVAAGVQVGLALQLALLTPLIQQSSLIGVPASDKTSIEAEDGVVVNDVVEDPRCLDGLIPRNTGKGILEAEADEEEGCTALPFDAPANNNGTAFAVTLQPDLTSGQAPEIKEQLSYSKQGGDMDGSAGAAVWDGPSAAGTTGTVVSGGTAHSPLSRKEEQRNEESGVMPWGFANGDDPSVCSICLEEIRLEEVAQIKGCEHVYCAQCILRWATYKDDPWCPQCRNHFHSLYTFRDLRGSLRDSMVEESVCLLLRAKWFKHEVVRQEAEETDLREFQYSYQDEVLEDDGYGYDDYYVPAVRLGNRRWGGTGYVRSGRKEARVVNSTSSPGADGAASSSGGTGKGKGKGGEPLGRRAKRQQKREAMDKAAAEKLLQQPQQRQAQKRSAIHRSSCLTDTASGALK</sequence>
<feature type="domain" description="RING-type" evidence="6">
    <location>
        <begin position="273"/>
        <end position="316"/>
    </location>
</feature>
<evidence type="ECO:0000313" key="8">
    <source>
        <dbReference type="Proteomes" id="UP000265515"/>
    </source>
</evidence>
<dbReference type="InterPro" id="IPR013083">
    <property type="entry name" value="Znf_RING/FYVE/PHD"/>
</dbReference>
<evidence type="ECO:0000313" key="7">
    <source>
        <dbReference type="EMBL" id="GBG58730.1"/>
    </source>
</evidence>
<name>A0A388JLN1_CHABU</name>
<feature type="compositionally biased region" description="Low complexity" evidence="5">
    <location>
        <begin position="228"/>
        <end position="242"/>
    </location>
</feature>
<keyword evidence="3" id="KW-0862">Zinc</keyword>
<dbReference type="Gene3D" id="3.30.40.10">
    <property type="entry name" value="Zinc/RING finger domain, C3HC4 (zinc finger)"/>
    <property type="match status" value="1"/>
</dbReference>
<evidence type="ECO:0000256" key="5">
    <source>
        <dbReference type="SAM" id="MobiDB-lite"/>
    </source>
</evidence>
<dbReference type="STRING" id="69332.A0A388JLN1"/>
<proteinExistence type="predicted"/>
<dbReference type="Pfam" id="PF13639">
    <property type="entry name" value="zf-RING_2"/>
    <property type="match status" value="1"/>
</dbReference>
<keyword evidence="8" id="KW-1185">Reference proteome</keyword>
<dbReference type="EMBL" id="BFEA01000001">
    <property type="protein sequence ID" value="GBG58730.1"/>
    <property type="molecule type" value="Genomic_DNA"/>
</dbReference>
<reference evidence="7 8" key="1">
    <citation type="journal article" date="2018" name="Cell">
        <title>The Chara Genome: Secondary Complexity and Implications for Plant Terrestrialization.</title>
        <authorList>
            <person name="Nishiyama T."/>
            <person name="Sakayama H."/>
            <person name="Vries J.D."/>
            <person name="Buschmann H."/>
            <person name="Saint-Marcoux D."/>
            <person name="Ullrich K.K."/>
            <person name="Haas F.B."/>
            <person name="Vanderstraeten L."/>
            <person name="Becker D."/>
            <person name="Lang D."/>
            <person name="Vosolsobe S."/>
            <person name="Rombauts S."/>
            <person name="Wilhelmsson P.K.I."/>
            <person name="Janitza P."/>
            <person name="Kern R."/>
            <person name="Heyl A."/>
            <person name="Rumpler F."/>
            <person name="Villalobos L.I.A.C."/>
            <person name="Clay J.M."/>
            <person name="Skokan R."/>
            <person name="Toyoda A."/>
            <person name="Suzuki Y."/>
            <person name="Kagoshima H."/>
            <person name="Schijlen E."/>
            <person name="Tajeshwar N."/>
            <person name="Catarino B."/>
            <person name="Hetherington A.J."/>
            <person name="Saltykova A."/>
            <person name="Bonnot C."/>
            <person name="Breuninger H."/>
            <person name="Symeonidi A."/>
            <person name="Radhakrishnan G.V."/>
            <person name="Van Nieuwerburgh F."/>
            <person name="Deforce D."/>
            <person name="Chang C."/>
            <person name="Karol K.G."/>
            <person name="Hedrich R."/>
            <person name="Ulvskov P."/>
            <person name="Glockner G."/>
            <person name="Delwiche C.F."/>
            <person name="Petrasek J."/>
            <person name="Van de Peer Y."/>
            <person name="Friml J."/>
            <person name="Beilby M."/>
            <person name="Dolan L."/>
            <person name="Kohara Y."/>
            <person name="Sugano S."/>
            <person name="Fujiyama A."/>
            <person name="Delaux P.-M."/>
            <person name="Quint M."/>
            <person name="TheiBen G."/>
            <person name="Hagemann M."/>
            <person name="Harholt J."/>
            <person name="Dunand C."/>
            <person name="Zachgo S."/>
            <person name="Langdale J."/>
            <person name="Maumus F."/>
            <person name="Straeten D.V.D."/>
            <person name="Gould S.B."/>
            <person name="Rensing S.A."/>
        </authorList>
    </citation>
    <scope>NUCLEOTIDE SEQUENCE [LARGE SCALE GENOMIC DNA]</scope>
    <source>
        <strain evidence="7 8">S276</strain>
    </source>
</reference>
<dbReference type="OrthoDB" id="1935339at2759"/>
<dbReference type="InterPro" id="IPR017907">
    <property type="entry name" value="Znf_RING_CS"/>
</dbReference>
<feature type="compositionally biased region" description="Polar residues" evidence="5">
    <location>
        <begin position="483"/>
        <end position="494"/>
    </location>
</feature>
<feature type="region of interest" description="Disordered" evidence="5">
    <location>
        <begin position="409"/>
        <end position="494"/>
    </location>
</feature>
<organism evidence="7 8">
    <name type="scientific">Chara braunii</name>
    <name type="common">Braun's stonewort</name>
    <dbReference type="NCBI Taxonomy" id="69332"/>
    <lineage>
        <taxon>Eukaryota</taxon>
        <taxon>Viridiplantae</taxon>
        <taxon>Streptophyta</taxon>
        <taxon>Charophyceae</taxon>
        <taxon>Charales</taxon>
        <taxon>Characeae</taxon>
        <taxon>Chara</taxon>
    </lineage>
</organism>
<accession>A0A388JLN1</accession>
<dbReference type="PROSITE" id="PS00518">
    <property type="entry name" value="ZF_RING_1"/>
    <property type="match status" value="1"/>
</dbReference>
<feature type="compositionally biased region" description="Basic and acidic residues" evidence="5">
    <location>
        <begin position="247"/>
        <end position="256"/>
    </location>
</feature>
<gene>
    <name evidence="7" type="ORF">CBR_g131</name>
</gene>
<evidence type="ECO:0000256" key="2">
    <source>
        <dbReference type="ARBA" id="ARBA00022771"/>
    </source>
</evidence>
<dbReference type="CDD" id="cd16574">
    <property type="entry name" value="RING-HC_Topors"/>
    <property type="match status" value="1"/>
</dbReference>
<dbReference type="GO" id="GO:0008270">
    <property type="term" value="F:zinc ion binding"/>
    <property type="evidence" value="ECO:0007669"/>
    <property type="project" value="UniProtKB-KW"/>
</dbReference>
<dbReference type="PROSITE" id="PS50089">
    <property type="entry name" value="ZF_RING_2"/>
    <property type="match status" value="1"/>
</dbReference>
<evidence type="ECO:0000256" key="3">
    <source>
        <dbReference type="ARBA" id="ARBA00022833"/>
    </source>
</evidence>
<evidence type="ECO:0000259" key="6">
    <source>
        <dbReference type="PROSITE" id="PS50089"/>
    </source>
</evidence>
<dbReference type="AlphaFoldDB" id="A0A388JLN1"/>
<dbReference type="SUPFAM" id="SSF57850">
    <property type="entry name" value="RING/U-box"/>
    <property type="match status" value="1"/>
</dbReference>
<dbReference type="Proteomes" id="UP000265515">
    <property type="component" value="Unassembled WGS sequence"/>
</dbReference>
<dbReference type="SMART" id="SM00184">
    <property type="entry name" value="RING"/>
    <property type="match status" value="1"/>
</dbReference>
<protein>
    <recommendedName>
        <fullName evidence="6">RING-type domain-containing protein</fullName>
    </recommendedName>
</protein>
<feature type="region of interest" description="Disordered" evidence="5">
    <location>
        <begin position="209"/>
        <end position="261"/>
    </location>
</feature>
<dbReference type="PANTHER" id="PTHR47361">
    <property type="entry name" value="RING/U-BOX SUPERFAMILY PROTEIN"/>
    <property type="match status" value="1"/>
</dbReference>
<keyword evidence="1" id="KW-0479">Metal-binding</keyword>
<dbReference type="Gramene" id="GBG58730">
    <property type="protein sequence ID" value="GBG58730"/>
    <property type="gene ID" value="CBR_g131"/>
</dbReference>
<comment type="caution">
    <text evidence="7">The sequence shown here is derived from an EMBL/GenBank/DDBJ whole genome shotgun (WGS) entry which is preliminary data.</text>
</comment>
<evidence type="ECO:0000256" key="1">
    <source>
        <dbReference type="ARBA" id="ARBA00022723"/>
    </source>
</evidence>